<proteinExistence type="predicted"/>
<name>A0A164WUW2_9AGAM</name>
<keyword evidence="5" id="KW-1185">Reference proteome</keyword>
<feature type="transmembrane region" description="Helical" evidence="2">
    <location>
        <begin position="121"/>
        <end position="147"/>
    </location>
</feature>
<dbReference type="Pfam" id="PF20152">
    <property type="entry name" value="DUF6534"/>
    <property type="match status" value="1"/>
</dbReference>
<evidence type="ECO:0000313" key="5">
    <source>
        <dbReference type="Proteomes" id="UP000076722"/>
    </source>
</evidence>
<feature type="transmembrane region" description="Helical" evidence="2">
    <location>
        <begin position="162"/>
        <end position="184"/>
    </location>
</feature>
<feature type="transmembrane region" description="Helical" evidence="2">
    <location>
        <begin position="86"/>
        <end position="109"/>
    </location>
</feature>
<organism evidence="4 5">
    <name type="scientific">Sistotremastrum niveocremeum HHB9708</name>
    <dbReference type="NCBI Taxonomy" id="1314777"/>
    <lineage>
        <taxon>Eukaryota</taxon>
        <taxon>Fungi</taxon>
        <taxon>Dikarya</taxon>
        <taxon>Basidiomycota</taxon>
        <taxon>Agaricomycotina</taxon>
        <taxon>Agaricomycetes</taxon>
        <taxon>Sistotremastrales</taxon>
        <taxon>Sistotremastraceae</taxon>
        <taxon>Sertulicium</taxon>
        <taxon>Sertulicium niveocremeum</taxon>
    </lineage>
</organism>
<evidence type="ECO:0000256" key="1">
    <source>
        <dbReference type="SAM" id="MobiDB-lite"/>
    </source>
</evidence>
<reference evidence="4 5" key="1">
    <citation type="journal article" date="2016" name="Mol. Biol. Evol.">
        <title>Comparative Genomics of Early-Diverging Mushroom-Forming Fungi Provides Insights into the Origins of Lignocellulose Decay Capabilities.</title>
        <authorList>
            <person name="Nagy L.G."/>
            <person name="Riley R."/>
            <person name="Tritt A."/>
            <person name="Adam C."/>
            <person name="Daum C."/>
            <person name="Floudas D."/>
            <person name="Sun H."/>
            <person name="Yadav J.S."/>
            <person name="Pangilinan J."/>
            <person name="Larsson K.H."/>
            <person name="Matsuura K."/>
            <person name="Barry K."/>
            <person name="Labutti K."/>
            <person name="Kuo R."/>
            <person name="Ohm R.A."/>
            <person name="Bhattacharya S.S."/>
            <person name="Shirouzu T."/>
            <person name="Yoshinaga Y."/>
            <person name="Martin F.M."/>
            <person name="Grigoriev I.V."/>
            <person name="Hibbett D.S."/>
        </authorList>
    </citation>
    <scope>NUCLEOTIDE SEQUENCE [LARGE SCALE GENOMIC DNA]</scope>
    <source>
        <strain evidence="4 5">HHB9708</strain>
    </source>
</reference>
<keyword evidence="2" id="KW-0812">Transmembrane</keyword>
<dbReference type="PANTHER" id="PTHR40465:SF1">
    <property type="entry name" value="DUF6534 DOMAIN-CONTAINING PROTEIN"/>
    <property type="match status" value="1"/>
</dbReference>
<evidence type="ECO:0000256" key="2">
    <source>
        <dbReference type="SAM" id="Phobius"/>
    </source>
</evidence>
<dbReference type="InterPro" id="IPR045339">
    <property type="entry name" value="DUF6534"/>
</dbReference>
<feature type="domain" description="DUF6534" evidence="3">
    <location>
        <begin position="170"/>
        <end position="276"/>
    </location>
</feature>
<gene>
    <name evidence="4" type="ORF">SISNIDRAFT_548316</name>
</gene>
<protein>
    <recommendedName>
        <fullName evidence="3">DUF6534 domain-containing protein</fullName>
    </recommendedName>
</protein>
<sequence length="383" mass="43372">MAGTELSSKNGQLGPGLIGALVTMMLYGILTDQCYTYYREFPQDHTSHRVLVAFLWLIDTFHVAVMSHAAYWYFVTNYGNPDPFEFAVWSLILTWMLNILVAFIVQLYFTWRIHQVSGNKWWLTISITTLVLLHCAFGMENVVILFVDHRVGLLRSITLGSAVPWAVFTVLSDMAISGSLCFLLSGKKTGFRDTNSLIDSLMIFAINRSLLTCAVAILEIICVCYFHITFHHHRHNYDHDHIKFVTLPNSLAFIGVDLISGKLYSNSLLATLNARKFLALKYSGSQFRTTESTNLTFAPISHIVPLETAEMFGVMFPSRAEQQDGEEGDLYRRRTERSTIRDLEEKIEVEGSNGIINSVDQRPTATLTDATLHPELRLREQSS</sequence>
<keyword evidence="2" id="KW-1133">Transmembrane helix</keyword>
<feature type="compositionally biased region" description="Basic and acidic residues" evidence="1">
    <location>
        <begin position="372"/>
        <end position="383"/>
    </location>
</feature>
<accession>A0A164WUW2</accession>
<feature type="compositionally biased region" description="Basic and acidic residues" evidence="1">
    <location>
        <begin position="329"/>
        <end position="349"/>
    </location>
</feature>
<dbReference type="OrthoDB" id="3012488at2759"/>
<dbReference type="STRING" id="1314777.A0A164WUW2"/>
<dbReference type="AlphaFoldDB" id="A0A164WUW2"/>
<feature type="compositionally biased region" description="Polar residues" evidence="1">
    <location>
        <begin position="354"/>
        <end position="369"/>
    </location>
</feature>
<keyword evidence="2" id="KW-0472">Membrane</keyword>
<feature type="transmembrane region" description="Helical" evidence="2">
    <location>
        <begin position="12"/>
        <end position="30"/>
    </location>
</feature>
<feature type="transmembrane region" description="Helical" evidence="2">
    <location>
        <begin position="50"/>
        <end position="74"/>
    </location>
</feature>
<dbReference type="EMBL" id="KV419401">
    <property type="protein sequence ID" value="KZS95383.1"/>
    <property type="molecule type" value="Genomic_DNA"/>
</dbReference>
<feature type="region of interest" description="Disordered" evidence="1">
    <location>
        <begin position="321"/>
        <end position="383"/>
    </location>
</feature>
<evidence type="ECO:0000313" key="4">
    <source>
        <dbReference type="EMBL" id="KZS95383.1"/>
    </source>
</evidence>
<evidence type="ECO:0000259" key="3">
    <source>
        <dbReference type="Pfam" id="PF20152"/>
    </source>
</evidence>
<dbReference type="Proteomes" id="UP000076722">
    <property type="component" value="Unassembled WGS sequence"/>
</dbReference>
<dbReference type="PANTHER" id="PTHR40465">
    <property type="entry name" value="CHROMOSOME 1, WHOLE GENOME SHOTGUN SEQUENCE"/>
    <property type="match status" value="1"/>
</dbReference>
<feature type="transmembrane region" description="Helical" evidence="2">
    <location>
        <begin position="205"/>
        <end position="228"/>
    </location>
</feature>